<keyword evidence="5 7" id="KW-1133">Transmembrane helix</keyword>
<evidence type="ECO:0000313" key="8">
    <source>
        <dbReference type="EMBL" id="SGZ46591.1"/>
    </source>
</evidence>
<feature type="transmembrane region" description="Helical" evidence="7">
    <location>
        <begin position="83"/>
        <end position="101"/>
    </location>
</feature>
<evidence type="ECO:0000256" key="5">
    <source>
        <dbReference type="ARBA" id="ARBA00022989"/>
    </source>
</evidence>
<keyword evidence="9" id="KW-1185">Reference proteome</keyword>
<evidence type="ECO:0000256" key="3">
    <source>
        <dbReference type="ARBA" id="ARBA00021353"/>
    </source>
</evidence>
<dbReference type="OrthoDB" id="4096362at2759"/>
<gene>
    <name evidence="7" type="primary">DLT1</name>
    <name evidence="8" type="ORF">SAMEA4029010_CIC11G00000001861</name>
</gene>
<keyword evidence="4 7" id="KW-0812">Transmembrane</keyword>
<evidence type="ECO:0000256" key="6">
    <source>
        <dbReference type="ARBA" id="ARBA00023136"/>
    </source>
</evidence>
<reference evidence="8 9" key="1">
    <citation type="submission" date="2016-10" db="EMBL/GenBank/DDBJ databases">
        <authorList>
            <person name="de Groot N.N."/>
        </authorList>
    </citation>
    <scope>NUCLEOTIDE SEQUENCE [LARGE SCALE GENOMIC DNA]</scope>
    <source>
        <strain evidence="8 9">CBS 141442</strain>
    </source>
</reference>
<accession>A0A1L0B8S6</accession>
<evidence type="ECO:0000256" key="2">
    <source>
        <dbReference type="ARBA" id="ARBA00005550"/>
    </source>
</evidence>
<sequence length="414" mass="47383">MTLPQTDFYNVALASIRQPSRTERIRTESPESFATSLPKRIFEWLYSFSLIIFIILTAGFVVVTPLDIAVQTYGAPSTGIKMFIIMAACALFFVGLILLYFSRLYHSRDSVNQIPSKSVYVPLEENDLPNDVLKYIDDQLKKCLGDIKVRAGPLHSKALCFNYAGMSPPDYIQEHNVRMGYADQGTLFPPNCSYEDVIDSLALRQRFDGALLTNYSVPPSFTFREFMIYMYHRMGELLQQRQEMVLVVRKTIELYEKFRFGPDLICEHDLVVFLTSLEKFLSNFMLHDHLTIRRGSNLDNALLYNWRGRQHSGIFDEDYRADIESLIVPYTPTAAMSRISTRQSMASVQSDTSIGSRMNPMHRSNTSGSVIKNRLEYRRLNRSFQHLGDTSEVSLRAPSGYLTDSEDDHDTIAT</sequence>
<comment type="similarity">
    <text evidence="2 7">Belongs to the DLT1 family.</text>
</comment>
<name>A0A1L0B8S6_9ASCO</name>
<dbReference type="Proteomes" id="UP000182334">
    <property type="component" value="Chromosome I"/>
</dbReference>
<evidence type="ECO:0000256" key="1">
    <source>
        <dbReference type="ARBA" id="ARBA00002489"/>
    </source>
</evidence>
<evidence type="ECO:0000256" key="7">
    <source>
        <dbReference type="RuleBase" id="RU367100"/>
    </source>
</evidence>
<organism evidence="8 9">
    <name type="scientific">Sungouiella intermedia</name>
    <dbReference type="NCBI Taxonomy" id="45354"/>
    <lineage>
        <taxon>Eukaryota</taxon>
        <taxon>Fungi</taxon>
        <taxon>Dikarya</taxon>
        <taxon>Ascomycota</taxon>
        <taxon>Saccharomycotina</taxon>
        <taxon>Pichiomycetes</taxon>
        <taxon>Metschnikowiaceae</taxon>
        <taxon>Sungouiella</taxon>
    </lineage>
</organism>
<evidence type="ECO:0000256" key="4">
    <source>
        <dbReference type="ARBA" id="ARBA00022692"/>
    </source>
</evidence>
<dbReference type="STRING" id="45354.A0A1L0B8S6"/>
<comment type="subcellular location">
    <subcellularLocation>
        <location evidence="7">Membrane</location>
        <topology evidence="7">Multi-pass membrane protein</topology>
    </subcellularLocation>
</comment>
<dbReference type="PANTHER" id="PTHR40021">
    <property type="entry name" value="DEFECT AT LOW TEMPERATURE PROTEIN 1"/>
    <property type="match status" value="1"/>
</dbReference>
<feature type="transmembrane region" description="Helical" evidence="7">
    <location>
        <begin position="44"/>
        <end position="63"/>
    </location>
</feature>
<comment type="function">
    <text evidence="1 7">Required for growth under high-pressure and low-temperature conditions.</text>
</comment>
<dbReference type="GO" id="GO:0016020">
    <property type="term" value="C:membrane"/>
    <property type="evidence" value="ECO:0007669"/>
    <property type="project" value="UniProtKB-SubCell"/>
</dbReference>
<dbReference type="AlphaFoldDB" id="A0A1L0B8S6"/>
<protein>
    <recommendedName>
        <fullName evidence="3 7">Defect at low temperature protein 1</fullName>
    </recommendedName>
</protein>
<evidence type="ECO:0000313" key="9">
    <source>
        <dbReference type="Proteomes" id="UP000182334"/>
    </source>
</evidence>
<dbReference type="EMBL" id="LT635756">
    <property type="protein sequence ID" value="SGZ46591.1"/>
    <property type="molecule type" value="Genomic_DNA"/>
</dbReference>
<dbReference type="PANTHER" id="PTHR40021:SF1">
    <property type="entry name" value="DEFECT AT LOW TEMPERATURE PROTEIN 1"/>
    <property type="match status" value="1"/>
</dbReference>
<proteinExistence type="inferred from homology"/>
<dbReference type="InterPro" id="IPR038869">
    <property type="entry name" value="DLT1"/>
</dbReference>
<keyword evidence="6 7" id="KW-0472">Membrane</keyword>